<evidence type="ECO:0000313" key="1">
    <source>
        <dbReference type="EMBL" id="GEM08427.1"/>
    </source>
</evidence>
<sequence length="205" mass="21504">MSALLDIANLDIASTPGAAPKPSAAPAPSALPSVIPTAQRARSINGQHTDVLVQLFADRVVVVVTQMGRIGCMIQVSPPAFSLSMLPPMPPPSSFQSAQPRNTLATLPRPDPYSILTPLFGVPPSPHLSYLHDLYASQIAALVFRKMGGGDVLAGGLKPVVLGIGLRMQLSDGSAQGEDEDDVELTDPERETFAQVLDMVGECLG</sequence>
<reference evidence="1 2" key="1">
    <citation type="submission" date="2019-07" db="EMBL/GenBank/DDBJ databases">
        <title>Rhodotorula toruloides NBRC10032 genome sequencing.</title>
        <authorList>
            <person name="Shida Y."/>
            <person name="Takaku H."/>
            <person name="Ogasawara W."/>
            <person name="Mori K."/>
        </authorList>
    </citation>
    <scope>NUCLEOTIDE SEQUENCE [LARGE SCALE GENOMIC DNA]</scope>
    <source>
        <strain evidence="1 2">NBRC10032</strain>
    </source>
</reference>
<proteinExistence type="predicted"/>
<dbReference type="PANTHER" id="PTHR31051:SF1">
    <property type="entry name" value="PROTEASOME ASSEMBLY CHAPERONE 3"/>
    <property type="match status" value="1"/>
</dbReference>
<gene>
    <name evidence="1" type="ORF">Rt10032_c05g2444</name>
</gene>
<dbReference type="PANTHER" id="PTHR31051">
    <property type="entry name" value="PROTEASOME ASSEMBLY CHAPERONE 3"/>
    <property type="match status" value="1"/>
</dbReference>
<dbReference type="GO" id="GO:0043248">
    <property type="term" value="P:proteasome assembly"/>
    <property type="evidence" value="ECO:0007669"/>
    <property type="project" value="InterPro"/>
</dbReference>
<name>A0A511KDH8_RHOTO</name>
<dbReference type="InterPro" id="IPR053720">
    <property type="entry name" value="Psm_Assembly_Chaperone"/>
</dbReference>
<dbReference type="OrthoDB" id="5593278at2759"/>
<evidence type="ECO:0008006" key="3">
    <source>
        <dbReference type="Google" id="ProtNLM"/>
    </source>
</evidence>
<dbReference type="AlphaFoldDB" id="A0A511KDH8"/>
<dbReference type="Proteomes" id="UP000321518">
    <property type="component" value="Unassembled WGS sequence"/>
</dbReference>
<comment type="caution">
    <text evidence="1">The sequence shown here is derived from an EMBL/GenBank/DDBJ whole genome shotgun (WGS) entry which is preliminary data.</text>
</comment>
<organism evidence="1 2">
    <name type="scientific">Rhodotorula toruloides</name>
    <name type="common">Yeast</name>
    <name type="synonym">Rhodosporidium toruloides</name>
    <dbReference type="NCBI Taxonomy" id="5286"/>
    <lineage>
        <taxon>Eukaryota</taxon>
        <taxon>Fungi</taxon>
        <taxon>Dikarya</taxon>
        <taxon>Basidiomycota</taxon>
        <taxon>Pucciniomycotina</taxon>
        <taxon>Microbotryomycetes</taxon>
        <taxon>Sporidiobolales</taxon>
        <taxon>Sporidiobolaceae</taxon>
        <taxon>Rhodotorula</taxon>
    </lineage>
</organism>
<dbReference type="InterPro" id="IPR018788">
    <property type="entry name" value="Proteasome_assmbl_chp_3"/>
</dbReference>
<protein>
    <recommendedName>
        <fullName evidence="3">Proteasome assembly chaperone 3</fullName>
    </recommendedName>
</protein>
<dbReference type="EMBL" id="BJWK01000005">
    <property type="protein sequence ID" value="GEM08427.1"/>
    <property type="molecule type" value="Genomic_DNA"/>
</dbReference>
<accession>A0A511KDH8</accession>
<dbReference type="Gene3D" id="3.30.230.90">
    <property type="match status" value="1"/>
</dbReference>
<evidence type="ECO:0000313" key="2">
    <source>
        <dbReference type="Proteomes" id="UP000321518"/>
    </source>
</evidence>